<keyword evidence="1" id="KW-0677">Repeat</keyword>
<name>A0A640KWR3_LEITA</name>
<reference evidence="4" key="1">
    <citation type="submission" date="2019-11" db="EMBL/GenBank/DDBJ databases">
        <title>Leishmania tarentolae CDS.</title>
        <authorList>
            <person name="Goto Y."/>
            <person name="Yamagishi J."/>
        </authorList>
    </citation>
    <scope>NUCLEOTIDE SEQUENCE [LARGE SCALE GENOMIC DNA]</scope>
    <source>
        <strain evidence="4">Parrot Tar II</strain>
    </source>
</reference>
<keyword evidence="2" id="KW-0802">TPR repeat</keyword>
<evidence type="ECO:0000256" key="2">
    <source>
        <dbReference type="ARBA" id="ARBA00022803"/>
    </source>
</evidence>
<dbReference type="SUPFAM" id="SSF48452">
    <property type="entry name" value="TPR-like"/>
    <property type="match status" value="1"/>
</dbReference>
<evidence type="ECO:0000313" key="5">
    <source>
        <dbReference type="Proteomes" id="UP000419144"/>
    </source>
</evidence>
<evidence type="ECO:0000256" key="3">
    <source>
        <dbReference type="SAM" id="MobiDB-lite"/>
    </source>
</evidence>
<dbReference type="AlphaFoldDB" id="A0A640KWR3"/>
<evidence type="ECO:0000256" key="1">
    <source>
        <dbReference type="ARBA" id="ARBA00022737"/>
    </source>
</evidence>
<gene>
    <name evidence="4" type="ORF">LtaPh_3636300</name>
</gene>
<organism evidence="4 5">
    <name type="scientific">Leishmania tarentolae</name>
    <name type="common">Sauroleishmania tarentolae</name>
    <dbReference type="NCBI Taxonomy" id="5689"/>
    <lineage>
        <taxon>Eukaryota</taxon>
        <taxon>Discoba</taxon>
        <taxon>Euglenozoa</taxon>
        <taxon>Kinetoplastea</taxon>
        <taxon>Metakinetoplastina</taxon>
        <taxon>Trypanosomatida</taxon>
        <taxon>Trypanosomatidae</taxon>
        <taxon>Leishmaniinae</taxon>
        <taxon>Leishmania</taxon>
        <taxon>lizard Leishmania</taxon>
    </lineage>
</organism>
<dbReference type="Proteomes" id="UP000419144">
    <property type="component" value="Unassembled WGS sequence"/>
</dbReference>
<dbReference type="PANTHER" id="PTHR11242">
    <property type="entry name" value="ARYL HYDROCARBON RECEPTOR INTERACTING PROTEIN RELATED"/>
    <property type="match status" value="1"/>
</dbReference>
<dbReference type="VEuPathDB" id="TriTrypDB:LtaPh_3636300"/>
<comment type="caution">
    <text evidence="4">The sequence shown here is derived from an EMBL/GenBank/DDBJ whole genome shotgun (WGS) entry which is preliminary data.</text>
</comment>
<sequence>MRPSPPLPSRRKETSALVVVLHAGIASFTLHSPPPFSCRHTRNSLFMCVRVYMLNSHRWPSAFSVSLGFEYRLWIESSASHGGGGFSCRERTCLKHNRTTFQCLPNIPTPTLAPSSLLTNPSYTYTHTYIYIYAPASVCVRILTSSLNRGNNCLTQIFPRSSLHPLQVAMSTSQPIVKPFIYLRIPSEDAKPVEELHFNGHNEAELRHTLTRCFRQSLLSDDQKKDMARHLADKANESAKKHAAKGDGDVNAAGSGSEPPVDVEQQQAAMIDQYLDQASYEIIPVTMPMRSTQYIGTSLYIDDSGAFKDLPLNYRASKLAQREIRGDAFMLSNHDDPALDEWGRVDCPLQRYEELYANPPQVAYDPSNQAQMTQAAMLRETETKKISLEDYEKAQRAKEDGNRLFAANDLRAAAEAYSMTVDLTDGRRDLLPNEEAATQLRFSALLNRCLCFTRLKKFPEAVKDAQAATYLDPKSLKAYYRLTYALCGAQEYEAAAHACETYAQLGGANEDVAAMRTAVAAGEMEVKRAQKKIFSKMFRS</sequence>
<dbReference type="InterPro" id="IPR039663">
    <property type="entry name" value="AIP/AIPL1/TTC9"/>
</dbReference>
<dbReference type="InterPro" id="IPR011990">
    <property type="entry name" value="TPR-like_helical_dom_sf"/>
</dbReference>
<feature type="compositionally biased region" description="Basic and acidic residues" evidence="3">
    <location>
        <begin position="234"/>
        <end position="248"/>
    </location>
</feature>
<keyword evidence="5" id="KW-1185">Reference proteome</keyword>
<evidence type="ECO:0000313" key="4">
    <source>
        <dbReference type="EMBL" id="GET93444.1"/>
    </source>
</evidence>
<accession>A0A640KWR3</accession>
<dbReference type="OrthoDB" id="341421at2759"/>
<dbReference type="PANTHER" id="PTHR11242:SF0">
    <property type="entry name" value="TPR_REGION DOMAIN-CONTAINING PROTEIN"/>
    <property type="match status" value="1"/>
</dbReference>
<proteinExistence type="predicted"/>
<protein>
    <submittedName>
        <fullName evidence="4">Uncharacterized protein</fullName>
    </submittedName>
</protein>
<dbReference type="Gene3D" id="1.25.40.10">
    <property type="entry name" value="Tetratricopeptide repeat domain"/>
    <property type="match status" value="1"/>
</dbReference>
<feature type="region of interest" description="Disordered" evidence="3">
    <location>
        <begin position="234"/>
        <end position="263"/>
    </location>
</feature>
<dbReference type="EMBL" id="BLBS01000057">
    <property type="protein sequence ID" value="GET93444.1"/>
    <property type="molecule type" value="Genomic_DNA"/>
</dbReference>